<protein>
    <submittedName>
        <fullName evidence="2">Uncharacterized protein</fullName>
    </submittedName>
</protein>
<accession>M1XTX3</accession>
<evidence type="ECO:0000313" key="3">
    <source>
        <dbReference type="Proteomes" id="UP000011867"/>
    </source>
</evidence>
<gene>
    <name evidence="2" type="ordered locus">Nmlp_3885</name>
</gene>
<reference evidence="2 3" key="1">
    <citation type="journal article" date="2013" name="Genome Announc.">
        <title>Genome of the haloarchaeon Natronomonas moolapensis, a neutrophilic member of a previously haloalkaliphilic genus.</title>
        <authorList>
            <person name="Dyall-Smith M.L."/>
            <person name="Pfeiffer F."/>
            <person name="Oberwinkler T."/>
            <person name="Klee K."/>
            <person name="Rampp M."/>
            <person name="Palm P."/>
            <person name="Gross K."/>
            <person name="Schuster S.C."/>
            <person name="Oesterhelt D."/>
        </authorList>
    </citation>
    <scope>NUCLEOTIDE SEQUENCE [LARGE SCALE GENOMIC DNA]</scope>
    <source>
        <strain evidence="3">DSM 18674 / JCM 14361 / 8.8.11</strain>
    </source>
</reference>
<dbReference type="EMBL" id="HF582854">
    <property type="protein sequence ID" value="CCQ37997.1"/>
    <property type="molecule type" value="Genomic_DNA"/>
</dbReference>
<dbReference type="STRING" id="268739.Nmlp_3885"/>
<evidence type="ECO:0000256" key="1">
    <source>
        <dbReference type="SAM" id="MobiDB-lite"/>
    </source>
</evidence>
<dbReference type="Proteomes" id="UP000011867">
    <property type="component" value="Chromosome"/>
</dbReference>
<dbReference type="RefSeq" id="WP_015410724.1">
    <property type="nucleotide sequence ID" value="NC_020388.1"/>
</dbReference>
<keyword evidence="3" id="KW-1185">Reference proteome</keyword>
<dbReference type="HOGENOM" id="CLU_2204177_0_0_2"/>
<dbReference type="KEGG" id="nmo:Nmlp_3885"/>
<proteinExistence type="predicted"/>
<dbReference type="AlphaFoldDB" id="M1XTX3"/>
<dbReference type="GeneID" id="14653242"/>
<sequence>MAPERFVRVATTTVGIEASTALYRDVLGDVFVLGNDGDVSVLGNDGDVSVLGNDGDVSVLGNDGDVFISGDDGGIFRQRRRQRPSSGPAEAAADPSLFNGLHPPIRA</sequence>
<feature type="region of interest" description="Disordered" evidence="1">
    <location>
        <begin position="76"/>
        <end position="107"/>
    </location>
</feature>
<name>M1XTX3_NATM8</name>
<organism evidence="2 3">
    <name type="scientific">Natronomonas moolapensis (strain DSM 18674 / CECT 7526 / JCM 14361 / 8.8.11)</name>
    <dbReference type="NCBI Taxonomy" id="268739"/>
    <lineage>
        <taxon>Archaea</taxon>
        <taxon>Methanobacteriati</taxon>
        <taxon>Methanobacteriota</taxon>
        <taxon>Stenosarchaea group</taxon>
        <taxon>Halobacteria</taxon>
        <taxon>Halobacteriales</taxon>
        <taxon>Natronomonadaceae</taxon>
        <taxon>Natronomonas</taxon>
    </lineage>
</organism>
<evidence type="ECO:0000313" key="2">
    <source>
        <dbReference type="EMBL" id="CCQ37997.1"/>
    </source>
</evidence>